<dbReference type="EMBL" id="AWUE01013335">
    <property type="protein sequence ID" value="OMP07248.1"/>
    <property type="molecule type" value="Genomic_DNA"/>
</dbReference>
<protein>
    <submittedName>
        <fullName evidence="2">Uncharacterized protein</fullName>
    </submittedName>
</protein>
<dbReference type="OrthoDB" id="1557914at2759"/>
<sequence>MEPDDPFNWIMELCQRPASDEYRLRSYSYFGQPDSDTDSDSDSDTEKTRDIPVASTGITMVSLPESTEDEMLDDTQTLSDEEIFHTPPESRSPSTSFNNGNDDQVIGADADSGGESRKVVDLGRDTDLGFSGVEVGVDSTQRIEVASSPDHAFGREFEEIRASKRGFSPEGQISIESPSKMLKILGSESPTVVQLGSPEDRSTEEILKSLEKWKLEMDNLYPVASPELELENQQNPEFRVEIGEGSVREKLHFSTEDIDLENVEGNTECEDNNGEGSGGEKSLDLWNKVIPRDIEERNTVRENEINHSEGNSGRNENIFEDLDRFMYIGKNVSNSREIEEKTETKRALPSWATWRVEADERVQVSEWESVQTDKDLDDLSEGGSDLPEIEENNVKKRALPSWACRSVAADKGVEVDESVSAELEVNEEGSERAEVNEIESERVEVNEMESERVETNEMESERVEVNVMESDRVEGNEIQSLRVELNREANLDLDVEFNEIESERVAVNVIESPRFELNREADMDSDVEVNEIECERVEVNEKQSERVEVDEIESERVEVNEVESGKVEVNVMESLRVELNREANMDSDFWSEDPEDIPLLDVLMALNEVHDSDEERNLECISLWELAKEKGVADTDFPTE</sequence>
<feature type="compositionally biased region" description="Acidic residues" evidence="1">
    <location>
        <begin position="256"/>
        <end position="273"/>
    </location>
</feature>
<dbReference type="AlphaFoldDB" id="A0A1R3KJT2"/>
<evidence type="ECO:0000313" key="3">
    <source>
        <dbReference type="Proteomes" id="UP000187203"/>
    </source>
</evidence>
<proteinExistence type="predicted"/>
<dbReference type="PANTHER" id="PTHR38221:SF1">
    <property type="entry name" value="OVULE PROTEIN"/>
    <property type="match status" value="1"/>
</dbReference>
<dbReference type="Gene3D" id="2.160.20.120">
    <property type="match status" value="1"/>
</dbReference>
<organism evidence="2 3">
    <name type="scientific">Corchorus olitorius</name>
    <dbReference type="NCBI Taxonomy" id="93759"/>
    <lineage>
        <taxon>Eukaryota</taxon>
        <taxon>Viridiplantae</taxon>
        <taxon>Streptophyta</taxon>
        <taxon>Embryophyta</taxon>
        <taxon>Tracheophyta</taxon>
        <taxon>Spermatophyta</taxon>
        <taxon>Magnoliopsida</taxon>
        <taxon>eudicotyledons</taxon>
        <taxon>Gunneridae</taxon>
        <taxon>Pentapetalae</taxon>
        <taxon>rosids</taxon>
        <taxon>malvids</taxon>
        <taxon>Malvales</taxon>
        <taxon>Malvaceae</taxon>
        <taxon>Grewioideae</taxon>
        <taxon>Apeibeae</taxon>
        <taxon>Corchorus</taxon>
    </lineage>
</organism>
<keyword evidence="3" id="KW-1185">Reference proteome</keyword>
<name>A0A1R3KJT2_9ROSI</name>
<accession>A0A1R3KJT2</accession>
<feature type="region of interest" description="Disordered" evidence="1">
    <location>
        <begin position="442"/>
        <end position="462"/>
    </location>
</feature>
<reference evidence="3" key="1">
    <citation type="submission" date="2013-09" db="EMBL/GenBank/DDBJ databases">
        <title>Corchorus olitorius genome sequencing.</title>
        <authorList>
            <person name="Alam M."/>
            <person name="Haque M.S."/>
            <person name="Islam M.S."/>
            <person name="Emdad E.M."/>
            <person name="Islam M.M."/>
            <person name="Ahmed B."/>
            <person name="Halim A."/>
            <person name="Hossen Q.M.M."/>
            <person name="Hossain M.Z."/>
            <person name="Ahmed R."/>
            <person name="Khan M.M."/>
            <person name="Islam R."/>
            <person name="Rashid M.M."/>
            <person name="Khan S.A."/>
            <person name="Rahman M.S."/>
            <person name="Alam M."/>
            <person name="Yahiya A.S."/>
            <person name="Khan M.S."/>
            <person name="Azam M.S."/>
            <person name="Haque T."/>
            <person name="Lashkar M.Z.H."/>
            <person name="Akhand A.I."/>
            <person name="Morshed G."/>
            <person name="Roy S."/>
            <person name="Uddin K.S."/>
            <person name="Rabeya T."/>
            <person name="Hossain A.S."/>
            <person name="Chowdhury A."/>
            <person name="Snigdha A.R."/>
            <person name="Mortoza M.S."/>
            <person name="Matin S.A."/>
            <person name="Hoque S.M.E."/>
            <person name="Islam M.K."/>
            <person name="Roy D.K."/>
            <person name="Haider R."/>
            <person name="Moosa M.M."/>
            <person name="Elias S.M."/>
            <person name="Hasan A.M."/>
            <person name="Jahan S."/>
            <person name="Shafiuddin M."/>
            <person name="Mahmood N."/>
            <person name="Shommy N.S."/>
        </authorList>
    </citation>
    <scope>NUCLEOTIDE SEQUENCE [LARGE SCALE GENOMIC DNA]</scope>
    <source>
        <strain evidence="3">cv. O-4</strain>
    </source>
</reference>
<feature type="region of interest" description="Disordered" evidence="1">
    <location>
        <begin position="253"/>
        <end position="316"/>
    </location>
</feature>
<dbReference type="Proteomes" id="UP000187203">
    <property type="component" value="Unassembled WGS sequence"/>
</dbReference>
<feature type="region of interest" description="Disordered" evidence="1">
    <location>
        <begin position="25"/>
        <end position="117"/>
    </location>
</feature>
<comment type="caution">
    <text evidence="2">The sequence shown here is derived from an EMBL/GenBank/DDBJ whole genome shotgun (WGS) entry which is preliminary data.</text>
</comment>
<gene>
    <name evidence="2" type="ORF">COLO4_07505</name>
</gene>
<feature type="compositionally biased region" description="Basic and acidic residues" evidence="1">
    <location>
        <begin position="290"/>
        <end position="307"/>
    </location>
</feature>
<feature type="region of interest" description="Disordered" evidence="1">
    <location>
        <begin position="366"/>
        <end position="390"/>
    </location>
</feature>
<evidence type="ECO:0000256" key="1">
    <source>
        <dbReference type="SAM" id="MobiDB-lite"/>
    </source>
</evidence>
<dbReference type="PANTHER" id="PTHR38221">
    <property type="entry name" value="BNAA04G14260D PROTEIN"/>
    <property type="match status" value="1"/>
</dbReference>
<evidence type="ECO:0000313" key="2">
    <source>
        <dbReference type="EMBL" id="OMP07248.1"/>
    </source>
</evidence>
<feature type="compositionally biased region" description="Polar residues" evidence="1">
    <location>
        <begin position="89"/>
        <end position="102"/>
    </location>
</feature>